<evidence type="ECO:0000313" key="2">
    <source>
        <dbReference type="Proteomes" id="UP001196413"/>
    </source>
</evidence>
<evidence type="ECO:0000313" key="1">
    <source>
        <dbReference type="EMBL" id="KAJ1371368.1"/>
    </source>
</evidence>
<dbReference type="Proteomes" id="UP001196413">
    <property type="component" value="Unassembled WGS sequence"/>
</dbReference>
<reference evidence="1" key="1">
    <citation type="submission" date="2021-06" db="EMBL/GenBank/DDBJ databases">
        <title>Parelaphostrongylus tenuis whole genome reference sequence.</title>
        <authorList>
            <person name="Garwood T.J."/>
            <person name="Larsen P.A."/>
            <person name="Fountain-Jones N.M."/>
            <person name="Garbe J.R."/>
            <person name="Macchietto M.G."/>
            <person name="Kania S.A."/>
            <person name="Gerhold R.W."/>
            <person name="Richards J.E."/>
            <person name="Wolf T.M."/>
        </authorList>
    </citation>
    <scope>NUCLEOTIDE SEQUENCE</scope>
    <source>
        <strain evidence="1">MNPRO001-30</strain>
        <tissue evidence="1">Meninges</tissue>
    </source>
</reference>
<comment type="caution">
    <text evidence="1">The sequence shown here is derived from an EMBL/GenBank/DDBJ whole genome shotgun (WGS) entry which is preliminary data.</text>
</comment>
<gene>
    <name evidence="1" type="ORF">KIN20_033311</name>
</gene>
<sequence>MLFLFVSQSGQSKLIVQRVFFMMIDDTKKDLHADSNEQYNYEDADTSGQLGASCELGTRDLQFHLITLNSLRQPELASPFSQA</sequence>
<protein>
    <submittedName>
        <fullName evidence="1">Uncharacterized protein</fullName>
    </submittedName>
</protein>
<dbReference type="AlphaFoldDB" id="A0AAD5R7S5"/>
<accession>A0AAD5R7S5</accession>
<organism evidence="1 2">
    <name type="scientific">Parelaphostrongylus tenuis</name>
    <name type="common">Meningeal worm</name>
    <dbReference type="NCBI Taxonomy" id="148309"/>
    <lineage>
        <taxon>Eukaryota</taxon>
        <taxon>Metazoa</taxon>
        <taxon>Ecdysozoa</taxon>
        <taxon>Nematoda</taxon>
        <taxon>Chromadorea</taxon>
        <taxon>Rhabditida</taxon>
        <taxon>Rhabditina</taxon>
        <taxon>Rhabditomorpha</taxon>
        <taxon>Strongyloidea</taxon>
        <taxon>Metastrongylidae</taxon>
        <taxon>Parelaphostrongylus</taxon>
    </lineage>
</organism>
<name>A0AAD5R7S5_PARTN</name>
<dbReference type="EMBL" id="JAHQIW010006966">
    <property type="protein sequence ID" value="KAJ1371368.1"/>
    <property type="molecule type" value="Genomic_DNA"/>
</dbReference>
<proteinExistence type="predicted"/>
<keyword evidence="2" id="KW-1185">Reference proteome</keyword>